<keyword evidence="2" id="KW-1185">Reference proteome</keyword>
<accession>A0AAD6ZTG4</accession>
<dbReference type="EMBL" id="JARIHO010000029">
    <property type="protein sequence ID" value="KAJ7337705.1"/>
    <property type="molecule type" value="Genomic_DNA"/>
</dbReference>
<comment type="caution">
    <text evidence="1">The sequence shown here is derived from an EMBL/GenBank/DDBJ whole genome shotgun (WGS) entry which is preliminary data.</text>
</comment>
<name>A0AAD6ZTG4_9AGAR</name>
<gene>
    <name evidence="1" type="ORF">DFH08DRAFT_1015080</name>
</gene>
<organism evidence="1 2">
    <name type="scientific">Mycena albidolilacea</name>
    <dbReference type="NCBI Taxonomy" id="1033008"/>
    <lineage>
        <taxon>Eukaryota</taxon>
        <taxon>Fungi</taxon>
        <taxon>Dikarya</taxon>
        <taxon>Basidiomycota</taxon>
        <taxon>Agaricomycotina</taxon>
        <taxon>Agaricomycetes</taxon>
        <taxon>Agaricomycetidae</taxon>
        <taxon>Agaricales</taxon>
        <taxon>Marasmiineae</taxon>
        <taxon>Mycenaceae</taxon>
        <taxon>Mycena</taxon>
    </lineage>
</organism>
<dbReference type="Proteomes" id="UP001218218">
    <property type="component" value="Unassembled WGS sequence"/>
</dbReference>
<sequence>MSMGVLANLSLEGVSYTHRGLIQWLTHTSIQLYSRTVYENTIKIVNKKIRKFRVGMALVFTDYVFNFLSSDLVFQPTWSFSRHDRLPSPFDFYDAHWDFLSALAGWMHDHLNLERNGLASEVIRV</sequence>
<reference evidence="1" key="1">
    <citation type="submission" date="2023-03" db="EMBL/GenBank/DDBJ databases">
        <title>Massive genome expansion in bonnet fungi (Mycena s.s.) driven by repeated elements and novel gene families across ecological guilds.</title>
        <authorList>
            <consortium name="Lawrence Berkeley National Laboratory"/>
            <person name="Harder C.B."/>
            <person name="Miyauchi S."/>
            <person name="Viragh M."/>
            <person name="Kuo A."/>
            <person name="Thoen E."/>
            <person name="Andreopoulos B."/>
            <person name="Lu D."/>
            <person name="Skrede I."/>
            <person name="Drula E."/>
            <person name="Henrissat B."/>
            <person name="Morin E."/>
            <person name="Kohler A."/>
            <person name="Barry K."/>
            <person name="LaButti K."/>
            <person name="Morin E."/>
            <person name="Salamov A."/>
            <person name="Lipzen A."/>
            <person name="Mereny Z."/>
            <person name="Hegedus B."/>
            <person name="Baldrian P."/>
            <person name="Stursova M."/>
            <person name="Weitz H."/>
            <person name="Taylor A."/>
            <person name="Grigoriev I.V."/>
            <person name="Nagy L.G."/>
            <person name="Martin F."/>
            <person name="Kauserud H."/>
        </authorList>
    </citation>
    <scope>NUCLEOTIDE SEQUENCE</scope>
    <source>
        <strain evidence="1">CBHHK002</strain>
    </source>
</reference>
<evidence type="ECO:0000313" key="2">
    <source>
        <dbReference type="Proteomes" id="UP001218218"/>
    </source>
</evidence>
<proteinExistence type="predicted"/>
<evidence type="ECO:0000313" key="1">
    <source>
        <dbReference type="EMBL" id="KAJ7337705.1"/>
    </source>
</evidence>
<dbReference type="AlphaFoldDB" id="A0AAD6ZTG4"/>
<protein>
    <submittedName>
        <fullName evidence="1">Uncharacterized protein</fullName>
    </submittedName>
</protein>